<protein>
    <submittedName>
        <fullName evidence="6">Cyclic nucleotide-binding domain-containing protein</fullName>
    </submittedName>
</protein>
<gene>
    <name evidence="6" type="ORF">F8153_09570</name>
</gene>
<evidence type="ECO:0000313" key="7">
    <source>
        <dbReference type="Proteomes" id="UP000465601"/>
    </source>
</evidence>
<dbReference type="PROSITE" id="PS50042">
    <property type="entry name" value="CNMP_BINDING_3"/>
    <property type="match status" value="1"/>
</dbReference>
<organism evidence="6 7">
    <name type="scientific">Alkaliphilus serpentinus</name>
    <dbReference type="NCBI Taxonomy" id="1482731"/>
    <lineage>
        <taxon>Bacteria</taxon>
        <taxon>Bacillati</taxon>
        <taxon>Bacillota</taxon>
        <taxon>Clostridia</taxon>
        <taxon>Peptostreptococcales</taxon>
        <taxon>Natronincolaceae</taxon>
        <taxon>Alkaliphilus</taxon>
    </lineage>
</organism>
<evidence type="ECO:0000259" key="5">
    <source>
        <dbReference type="PROSITE" id="PS51063"/>
    </source>
</evidence>
<dbReference type="SUPFAM" id="SSF46785">
    <property type="entry name" value="Winged helix' DNA-binding domain"/>
    <property type="match status" value="1"/>
</dbReference>
<feature type="domain" description="Cyclic nucleotide-binding" evidence="4">
    <location>
        <begin position="26"/>
        <end position="92"/>
    </location>
</feature>
<dbReference type="GO" id="GO:0006355">
    <property type="term" value="P:regulation of DNA-templated transcription"/>
    <property type="evidence" value="ECO:0007669"/>
    <property type="project" value="InterPro"/>
</dbReference>
<dbReference type="SUPFAM" id="SSF51206">
    <property type="entry name" value="cAMP-binding domain-like"/>
    <property type="match status" value="1"/>
</dbReference>
<dbReference type="GO" id="GO:0003677">
    <property type="term" value="F:DNA binding"/>
    <property type="evidence" value="ECO:0007669"/>
    <property type="project" value="UniProtKB-KW"/>
</dbReference>
<dbReference type="InterPro" id="IPR000595">
    <property type="entry name" value="cNMP-bd_dom"/>
</dbReference>
<keyword evidence="1" id="KW-0805">Transcription regulation</keyword>
<accession>A0A833HP12</accession>
<sequence>MKKINNPQLLSTYLEKYNIQSVFTSDMLQYMELFEFQRGQSICKPMDEMPYFYFHVKGKLKVYAMADNGKSVLLRFNKPLSILGDVELLDERLVKCYVDSSDNSHLIGIRLEHLHKYAFDDPVFLRFIIKNLSYKLYTISNASSINLLFPLENRLASYLLSITSDEYDSRVKEIKTNNLGEMASLLGCSYRHLARVIKAFENAGIVKNEKKKLTVLDFSKLRELAGDNIYE</sequence>
<dbReference type="CDD" id="cd00038">
    <property type="entry name" value="CAP_ED"/>
    <property type="match status" value="1"/>
</dbReference>
<dbReference type="Proteomes" id="UP000465601">
    <property type="component" value="Unassembled WGS sequence"/>
</dbReference>
<evidence type="ECO:0000256" key="2">
    <source>
        <dbReference type="ARBA" id="ARBA00023125"/>
    </source>
</evidence>
<keyword evidence="2" id="KW-0238">DNA-binding</keyword>
<dbReference type="AlphaFoldDB" id="A0A833HP12"/>
<dbReference type="RefSeq" id="WP_151866135.1">
    <property type="nucleotide sequence ID" value="NZ_WBZB01000034.1"/>
</dbReference>
<comment type="caution">
    <text evidence="6">The sequence shown here is derived from an EMBL/GenBank/DDBJ whole genome shotgun (WGS) entry which is preliminary data.</text>
</comment>
<dbReference type="InterPro" id="IPR014710">
    <property type="entry name" value="RmlC-like_jellyroll"/>
</dbReference>
<dbReference type="InterPro" id="IPR012318">
    <property type="entry name" value="HTH_CRP"/>
</dbReference>
<keyword evidence="3" id="KW-0804">Transcription</keyword>
<dbReference type="PROSITE" id="PS51063">
    <property type="entry name" value="HTH_CRP_2"/>
    <property type="match status" value="1"/>
</dbReference>
<keyword evidence="7" id="KW-1185">Reference proteome</keyword>
<dbReference type="InterPro" id="IPR018490">
    <property type="entry name" value="cNMP-bd_dom_sf"/>
</dbReference>
<dbReference type="Pfam" id="PF00027">
    <property type="entry name" value="cNMP_binding"/>
    <property type="match status" value="1"/>
</dbReference>
<proteinExistence type="predicted"/>
<evidence type="ECO:0000313" key="6">
    <source>
        <dbReference type="EMBL" id="KAB3529246.1"/>
    </source>
</evidence>
<evidence type="ECO:0000256" key="3">
    <source>
        <dbReference type="ARBA" id="ARBA00023163"/>
    </source>
</evidence>
<reference evidence="6 7" key="1">
    <citation type="submission" date="2019-10" db="EMBL/GenBank/DDBJ databases">
        <title>Alkaliphilus serpentinus sp. nov. and Alkaliphilus pronyensis sp. nov., two novel anaerobic alkaliphilic species isolated from the serpentinized-hosted hydrothermal field of the Prony Bay (New Caledonia).</title>
        <authorList>
            <person name="Postec A."/>
        </authorList>
    </citation>
    <scope>NUCLEOTIDE SEQUENCE [LARGE SCALE GENOMIC DNA]</scope>
    <source>
        <strain evidence="6 7">LacT</strain>
    </source>
</reference>
<feature type="domain" description="HTH crp-type" evidence="5">
    <location>
        <begin position="149"/>
        <end position="219"/>
    </location>
</feature>
<evidence type="ECO:0000256" key="1">
    <source>
        <dbReference type="ARBA" id="ARBA00023015"/>
    </source>
</evidence>
<dbReference type="Pfam" id="PF13545">
    <property type="entry name" value="HTH_Crp_2"/>
    <property type="match status" value="1"/>
</dbReference>
<dbReference type="InterPro" id="IPR036390">
    <property type="entry name" value="WH_DNA-bd_sf"/>
</dbReference>
<dbReference type="OrthoDB" id="581021at2"/>
<dbReference type="EMBL" id="WBZB01000034">
    <property type="protein sequence ID" value="KAB3529246.1"/>
    <property type="molecule type" value="Genomic_DNA"/>
</dbReference>
<evidence type="ECO:0000259" key="4">
    <source>
        <dbReference type="PROSITE" id="PS50042"/>
    </source>
</evidence>
<dbReference type="Gene3D" id="2.60.120.10">
    <property type="entry name" value="Jelly Rolls"/>
    <property type="match status" value="1"/>
</dbReference>
<name>A0A833HP12_9FIRM</name>